<dbReference type="Proteomes" id="UP000616769">
    <property type="component" value="Unassembled WGS sequence"/>
</dbReference>
<organism evidence="1 2">
    <name type="scientific">Sarcoptes scabiei</name>
    <name type="common">Itch mite</name>
    <name type="synonym">Acarus scabiei</name>
    <dbReference type="NCBI Taxonomy" id="52283"/>
    <lineage>
        <taxon>Eukaryota</taxon>
        <taxon>Metazoa</taxon>
        <taxon>Ecdysozoa</taxon>
        <taxon>Arthropoda</taxon>
        <taxon>Chelicerata</taxon>
        <taxon>Arachnida</taxon>
        <taxon>Acari</taxon>
        <taxon>Acariformes</taxon>
        <taxon>Sarcoptiformes</taxon>
        <taxon>Astigmata</taxon>
        <taxon>Psoroptidia</taxon>
        <taxon>Sarcoptoidea</taxon>
        <taxon>Sarcoptidae</taxon>
        <taxon>Sarcoptinae</taxon>
        <taxon>Sarcoptes</taxon>
    </lineage>
</organism>
<dbReference type="AlphaFoldDB" id="A0A132A295"/>
<accession>A0A132A295</accession>
<reference evidence="1 2" key="1">
    <citation type="journal article" date="2015" name="Parasit. Vectors">
        <title>Draft genome of the scabies mite.</title>
        <authorList>
            <person name="Rider S.D.Jr."/>
            <person name="Morgan M.S."/>
            <person name="Arlian L.G."/>
        </authorList>
    </citation>
    <scope>NUCLEOTIDE SEQUENCE [LARGE SCALE GENOMIC DNA]</scope>
    <source>
        <strain evidence="1">Arlian Lab</strain>
    </source>
</reference>
<proteinExistence type="predicted"/>
<name>A0A132A295_SARSC</name>
<evidence type="ECO:0000313" key="1">
    <source>
        <dbReference type="EMBL" id="KPM05142.1"/>
    </source>
</evidence>
<protein>
    <submittedName>
        <fullName evidence="1">Uncharacterized protein</fullName>
    </submittedName>
</protein>
<evidence type="ECO:0000313" key="2">
    <source>
        <dbReference type="Proteomes" id="UP000616769"/>
    </source>
</evidence>
<gene>
    <name evidence="1" type="ORF">QR98_0036010</name>
</gene>
<dbReference type="EMBL" id="JXLN01010119">
    <property type="protein sequence ID" value="KPM05142.1"/>
    <property type="molecule type" value="Genomic_DNA"/>
</dbReference>
<sequence>MFRLCHSDHLTSSINAIVKQENNNSIYWLKPDLSECRLLKLRELHYLMLKVENESIRNWSVSVFISISRMEVDGLKTKQPGAK</sequence>
<dbReference type="OrthoDB" id="347083at2759"/>
<dbReference type="VEuPathDB" id="VectorBase:SSCA009632"/>
<comment type="caution">
    <text evidence="1">The sequence shown here is derived from an EMBL/GenBank/DDBJ whole genome shotgun (WGS) entry which is preliminary data.</text>
</comment>